<evidence type="ECO:0000256" key="6">
    <source>
        <dbReference type="ARBA" id="ARBA00022801"/>
    </source>
</evidence>
<evidence type="ECO:0000256" key="1">
    <source>
        <dbReference type="ARBA" id="ARBA00001946"/>
    </source>
</evidence>
<dbReference type="NCBIfam" id="NF001299">
    <property type="entry name" value="PRK00241.1"/>
    <property type="match status" value="1"/>
</dbReference>
<dbReference type="GO" id="GO:0035529">
    <property type="term" value="F:NADH pyrophosphatase activity"/>
    <property type="evidence" value="ECO:0007669"/>
    <property type="project" value="TreeGrafter"/>
</dbReference>
<evidence type="ECO:0000256" key="8">
    <source>
        <dbReference type="ARBA" id="ARBA00023027"/>
    </source>
</evidence>
<dbReference type="InterPro" id="IPR049734">
    <property type="entry name" value="NudC-like_C"/>
</dbReference>
<dbReference type="Gene3D" id="3.90.79.20">
    <property type="match status" value="1"/>
</dbReference>
<sequence length="305" mass="32943">MPNPANFPTRFLTSSYRAGEDARLAPVGTAADAANRVRVRGSGVAVTGEQPGSIRLSLDPLTPADLGADGVRGGILLGTDHGLDTLTADLTDAPESVGLPPGARFAPLRQVGPHLDRREANLALTAVAMSTWDRTVRFCSDCGGTMRPAKNGWMRRCDADHLTFPRTDPAMIVAVTDEHDRLLIARNHRSTTGTSSVLAGFVDPGEDLETTVRREVHEEVGLEVTDVRYRFSQPWPYPRSLMIAFTARVVTGLGEGDIALLDGEIEQARFLTREEMRAALADGTLRIPEHGSLGRALIDLWEAGE</sequence>
<dbReference type="InterPro" id="IPR015376">
    <property type="entry name" value="Znr_NADH_PPase"/>
</dbReference>
<keyword evidence="8" id="KW-0520">NAD</keyword>
<protein>
    <recommendedName>
        <fullName evidence="4">NAD(+) diphosphatase</fullName>
        <ecNumber evidence="4">3.6.1.22</ecNumber>
    </recommendedName>
</protein>
<gene>
    <name evidence="11" type="ORF">FHX50_001011</name>
</gene>
<dbReference type="InterPro" id="IPR015797">
    <property type="entry name" value="NUDIX_hydrolase-like_dom_sf"/>
</dbReference>
<dbReference type="GO" id="GO:0019677">
    <property type="term" value="P:NAD+ catabolic process"/>
    <property type="evidence" value="ECO:0007669"/>
    <property type="project" value="TreeGrafter"/>
</dbReference>
<dbReference type="RefSeq" id="WP_183375056.1">
    <property type="nucleotide sequence ID" value="NZ_CBCSFZ010000030.1"/>
</dbReference>
<dbReference type="Proteomes" id="UP000568050">
    <property type="component" value="Unassembled WGS sequence"/>
</dbReference>
<comment type="similarity">
    <text evidence="3">Belongs to the Nudix hydrolase family. NudC subfamily.</text>
</comment>
<dbReference type="PROSITE" id="PS51462">
    <property type="entry name" value="NUDIX"/>
    <property type="match status" value="1"/>
</dbReference>
<comment type="caution">
    <text evidence="11">The sequence shown here is derived from an EMBL/GenBank/DDBJ whole genome shotgun (WGS) entry which is preliminary data.</text>
</comment>
<evidence type="ECO:0000259" key="10">
    <source>
        <dbReference type="PROSITE" id="PS51462"/>
    </source>
</evidence>
<dbReference type="GO" id="GO:0046872">
    <property type="term" value="F:metal ion binding"/>
    <property type="evidence" value="ECO:0007669"/>
    <property type="project" value="UniProtKB-KW"/>
</dbReference>
<evidence type="ECO:0000313" key="12">
    <source>
        <dbReference type="Proteomes" id="UP000568050"/>
    </source>
</evidence>
<proteinExistence type="inferred from homology"/>
<dbReference type="InterPro" id="IPR000086">
    <property type="entry name" value="NUDIX_hydrolase_dom"/>
</dbReference>
<comment type="cofactor">
    <cofactor evidence="2">
        <name>Zn(2+)</name>
        <dbReference type="ChEBI" id="CHEBI:29105"/>
    </cofactor>
</comment>
<dbReference type="PANTHER" id="PTHR42904">
    <property type="entry name" value="NUDIX HYDROLASE, NUDC SUBFAMILY"/>
    <property type="match status" value="1"/>
</dbReference>
<evidence type="ECO:0000256" key="2">
    <source>
        <dbReference type="ARBA" id="ARBA00001947"/>
    </source>
</evidence>
<dbReference type="PANTHER" id="PTHR42904:SF6">
    <property type="entry name" value="NAD-CAPPED RNA HYDROLASE NUDT12"/>
    <property type="match status" value="1"/>
</dbReference>
<dbReference type="SUPFAM" id="SSF55811">
    <property type="entry name" value="Nudix"/>
    <property type="match status" value="1"/>
</dbReference>
<dbReference type="PROSITE" id="PS00893">
    <property type="entry name" value="NUDIX_BOX"/>
    <property type="match status" value="1"/>
</dbReference>
<evidence type="ECO:0000256" key="4">
    <source>
        <dbReference type="ARBA" id="ARBA00012381"/>
    </source>
</evidence>
<dbReference type="Gene3D" id="3.90.79.10">
    <property type="entry name" value="Nucleoside Triphosphate Pyrophosphohydrolase"/>
    <property type="match status" value="1"/>
</dbReference>
<dbReference type="Pfam" id="PF09296">
    <property type="entry name" value="NUDIX-like"/>
    <property type="match status" value="1"/>
</dbReference>
<organism evidence="11 12">
    <name type="scientific">Helcobacillus massiliensis</name>
    <dbReference type="NCBI Taxonomy" id="521392"/>
    <lineage>
        <taxon>Bacteria</taxon>
        <taxon>Bacillati</taxon>
        <taxon>Actinomycetota</taxon>
        <taxon>Actinomycetes</taxon>
        <taxon>Micrococcales</taxon>
        <taxon>Dermabacteraceae</taxon>
        <taxon>Helcobacillus</taxon>
    </lineage>
</organism>
<comment type="catalytic activity">
    <reaction evidence="9">
        <text>a 5'-end NAD(+)-phospho-ribonucleoside in mRNA + H2O = a 5'-end phospho-adenosine-phospho-ribonucleoside in mRNA + beta-nicotinamide D-ribonucleotide + 2 H(+)</text>
        <dbReference type="Rhea" id="RHEA:60876"/>
        <dbReference type="Rhea" id="RHEA-COMP:15698"/>
        <dbReference type="Rhea" id="RHEA-COMP:15719"/>
        <dbReference type="ChEBI" id="CHEBI:14649"/>
        <dbReference type="ChEBI" id="CHEBI:15377"/>
        <dbReference type="ChEBI" id="CHEBI:15378"/>
        <dbReference type="ChEBI" id="CHEBI:144029"/>
        <dbReference type="ChEBI" id="CHEBI:144051"/>
    </reaction>
    <physiologicalReaction direction="left-to-right" evidence="9">
        <dbReference type="Rhea" id="RHEA:60877"/>
    </physiologicalReaction>
</comment>
<dbReference type="Pfam" id="PF00293">
    <property type="entry name" value="NUDIX"/>
    <property type="match status" value="1"/>
</dbReference>
<dbReference type="Pfam" id="PF09297">
    <property type="entry name" value="Zn_ribbon_NUD"/>
    <property type="match status" value="1"/>
</dbReference>
<keyword evidence="7" id="KW-0460">Magnesium</keyword>
<evidence type="ECO:0000256" key="3">
    <source>
        <dbReference type="ARBA" id="ARBA00009595"/>
    </source>
</evidence>
<dbReference type="GO" id="GO:0006742">
    <property type="term" value="P:NADP+ catabolic process"/>
    <property type="evidence" value="ECO:0007669"/>
    <property type="project" value="TreeGrafter"/>
</dbReference>
<name>A0A839QQJ4_9MICO</name>
<keyword evidence="12" id="KW-1185">Reference proteome</keyword>
<comment type="cofactor">
    <cofactor evidence="1">
        <name>Mg(2+)</name>
        <dbReference type="ChEBI" id="CHEBI:18420"/>
    </cofactor>
</comment>
<evidence type="ECO:0000256" key="5">
    <source>
        <dbReference type="ARBA" id="ARBA00022723"/>
    </source>
</evidence>
<keyword evidence="5" id="KW-0479">Metal-binding</keyword>
<evidence type="ECO:0000256" key="9">
    <source>
        <dbReference type="ARBA" id="ARBA00023679"/>
    </source>
</evidence>
<feature type="domain" description="Nudix hydrolase" evidence="10">
    <location>
        <begin position="165"/>
        <end position="293"/>
    </location>
</feature>
<reference evidence="11 12" key="1">
    <citation type="submission" date="2020-08" db="EMBL/GenBank/DDBJ databases">
        <title>Sequencing the genomes of 1000 actinobacteria strains.</title>
        <authorList>
            <person name="Klenk H.-P."/>
        </authorList>
    </citation>
    <scope>NUCLEOTIDE SEQUENCE [LARGE SCALE GENOMIC DNA]</scope>
    <source>
        <strain evidence="11 12">DSM 23040</strain>
    </source>
</reference>
<dbReference type="InterPro" id="IPR015375">
    <property type="entry name" value="NADH_PPase-like_N"/>
</dbReference>
<evidence type="ECO:0000313" key="11">
    <source>
        <dbReference type="EMBL" id="MBB3022763.1"/>
    </source>
</evidence>
<dbReference type="InterPro" id="IPR050241">
    <property type="entry name" value="NAD-cap_RNA_hydrolase_NudC"/>
</dbReference>
<dbReference type="EC" id="3.6.1.22" evidence="4"/>
<dbReference type="AlphaFoldDB" id="A0A839QQJ4"/>
<dbReference type="EMBL" id="JACHWP010000001">
    <property type="protein sequence ID" value="MBB3022763.1"/>
    <property type="molecule type" value="Genomic_DNA"/>
</dbReference>
<dbReference type="GO" id="GO:0005829">
    <property type="term" value="C:cytosol"/>
    <property type="evidence" value="ECO:0007669"/>
    <property type="project" value="TreeGrafter"/>
</dbReference>
<accession>A0A839QQJ4</accession>
<dbReference type="InterPro" id="IPR020084">
    <property type="entry name" value="NUDIX_hydrolase_CS"/>
</dbReference>
<keyword evidence="6 11" id="KW-0378">Hydrolase</keyword>
<dbReference type="CDD" id="cd03429">
    <property type="entry name" value="NUDIX_NADH_pyrophosphatase_Nudt13"/>
    <property type="match status" value="1"/>
</dbReference>
<evidence type="ECO:0000256" key="7">
    <source>
        <dbReference type="ARBA" id="ARBA00022842"/>
    </source>
</evidence>